<evidence type="ECO:0000313" key="2">
    <source>
        <dbReference type="Proteomes" id="UP001231915"/>
    </source>
</evidence>
<sequence>MKTYPKGLLSFTYNAANDPEVRELVLQNLPQAMALFDLSESQTELVQKVVKESFLTDDLWAQYCEELRPEIDDDIAKIW</sequence>
<evidence type="ECO:0008006" key="3">
    <source>
        <dbReference type="Google" id="ProtNLM"/>
    </source>
</evidence>
<reference evidence="1 2" key="1">
    <citation type="submission" date="2023-05" db="EMBL/GenBank/DDBJ databases">
        <title>Pseudoalteromonas ardens sp. nov., Pseudoalteromonas obscura sp. nov., and Pseudoalteromonas umbrosa sp. nov., isolated from the coral Montipora capitata.</title>
        <authorList>
            <person name="Thomas E.M."/>
            <person name="Smith E.M."/>
            <person name="Papke E."/>
            <person name="Shlafstein M.D."/>
            <person name="Oline D.K."/>
            <person name="Videau P."/>
            <person name="Saw J.H."/>
            <person name="Strangman W.K."/>
            <person name="Ushijima B."/>
        </authorList>
    </citation>
    <scope>NUCLEOTIDE SEQUENCE [LARGE SCALE GENOMIC DNA]</scope>
    <source>
        <strain evidence="1 2">P94</strain>
    </source>
</reference>
<protein>
    <recommendedName>
        <fullName evidence="3">Orphan protein</fullName>
    </recommendedName>
</protein>
<organism evidence="1 2">
    <name type="scientific">Pseudoalteromonas obscura</name>
    <dbReference type="NCBI Taxonomy" id="3048491"/>
    <lineage>
        <taxon>Bacteria</taxon>
        <taxon>Pseudomonadati</taxon>
        <taxon>Pseudomonadota</taxon>
        <taxon>Gammaproteobacteria</taxon>
        <taxon>Alteromonadales</taxon>
        <taxon>Pseudoalteromonadaceae</taxon>
        <taxon>Pseudoalteromonas</taxon>
    </lineage>
</organism>
<keyword evidence="2" id="KW-1185">Reference proteome</keyword>
<proteinExistence type="predicted"/>
<evidence type="ECO:0000313" key="1">
    <source>
        <dbReference type="EMBL" id="MDK2596264.1"/>
    </source>
</evidence>
<gene>
    <name evidence="1" type="ORF">QNM18_14470</name>
</gene>
<dbReference type="EMBL" id="JASJUT010000005">
    <property type="protein sequence ID" value="MDK2596264.1"/>
    <property type="molecule type" value="Genomic_DNA"/>
</dbReference>
<dbReference type="Proteomes" id="UP001231915">
    <property type="component" value="Unassembled WGS sequence"/>
</dbReference>
<comment type="caution">
    <text evidence="1">The sequence shown here is derived from an EMBL/GenBank/DDBJ whole genome shotgun (WGS) entry which is preliminary data.</text>
</comment>
<name>A0ABT7EMK4_9GAMM</name>
<accession>A0ABT7EMK4</accession>
<dbReference type="RefSeq" id="WP_211011485.1">
    <property type="nucleotide sequence ID" value="NZ_JASJUT010000005.1"/>
</dbReference>